<proteinExistence type="predicted"/>
<dbReference type="InterPro" id="IPR002068">
    <property type="entry name" value="A-crystallin/Hsp20_dom"/>
</dbReference>
<dbReference type="EMBL" id="DRIE01000094">
    <property type="protein sequence ID" value="HEC57304.1"/>
    <property type="molecule type" value="Genomic_DNA"/>
</dbReference>
<dbReference type="SUPFAM" id="SSF49764">
    <property type="entry name" value="HSP20-like chaperones"/>
    <property type="match status" value="1"/>
</dbReference>
<reference evidence="2" key="1">
    <citation type="journal article" date="2020" name="mSystems">
        <title>Genome- and Community-Level Interaction Insights into Carbon Utilization and Element Cycling Functions of Hydrothermarchaeota in Hydrothermal Sediment.</title>
        <authorList>
            <person name="Zhou Z."/>
            <person name="Liu Y."/>
            <person name="Xu W."/>
            <person name="Pan J."/>
            <person name="Luo Z.H."/>
            <person name="Li M."/>
        </authorList>
    </citation>
    <scope>NUCLEOTIDE SEQUENCE [LARGE SCALE GENOMIC DNA]</scope>
    <source>
        <strain evidence="2">HyVt-185</strain>
        <strain evidence="3">HyVt-386</strain>
    </source>
</reference>
<accession>A0A7C0X4D2</accession>
<dbReference type="Gene3D" id="2.60.40.790">
    <property type="match status" value="1"/>
</dbReference>
<dbReference type="CDD" id="cd06464">
    <property type="entry name" value="ACD_sHsps-like"/>
    <property type="match status" value="1"/>
</dbReference>
<dbReference type="Proteomes" id="UP000885863">
    <property type="component" value="Unassembled WGS sequence"/>
</dbReference>
<organism evidence="2">
    <name type="scientific">Candidatus Syntropharchaeum butanivorans</name>
    <dbReference type="NCBI Taxonomy" id="1839936"/>
    <lineage>
        <taxon>Archaea</taxon>
        <taxon>Methanobacteriati</taxon>
        <taxon>Methanobacteriota</taxon>
        <taxon>Stenosarchaea group</taxon>
        <taxon>Methanomicrobia</taxon>
        <taxon>Methanosarcinales</taxon>
        <taxon>ANME-2 cluster</taxon>
        <taxon>Candidatus Syntropharchaeum</taxon>
    </lineage>
</organism>
<gene>
    <name evidence="2" type="ORF">ENG09_04245</name>
    <name evidence="3" type="ORF">ENI32_05420</name>
</gene>
<evidence type="ECO:0000259" key="1">
    <source>
        <dbReference type="Pfam" id="PF00011"/>
    </source>
</evidence>
<dbReference type="AlphaFoldDB" id="A0A7C0X4D2"/>
<sequence length="105" mass="11781">MRGKDGRARGAVVDLPEEVFTTPPRDPIVDLFLADGEIHVTCELLGVDEESIHVCVKERTLVIHATGGMDIHTREIWLPVPVETDEIKKHYKNGVLEIILKQRSS</sequence>
<feature type="domain" description="SHSP" evidence="1">
    <location>
        <begin position="35"/>
        <end position="102"/>
    </location>
</feature>
<evidence type="ECO:0000313" key="3">
    <source>
        <dbReference type="EMBL" id="HEC57304.1"/>
    </source>
</evidence>
<protein>
    <submittedName>
        <fullName evidence="2">Hsp20/alpha crystallin family protein</fullName>
    </submittedName>
</protein>
<comment type="caution">
    <text evidence="2">The sequence shown here is derived from an EMBL/GenBank/DDBJ whole genome shotgun (WGS) entry which is preliminary data.</text>
</comment>
<name>A0A7C0X4D2_9EURY</name>
<evidence type="ECO:0000313" key="2">
    <source>
        <dbReference type="EMBL" id="HDM36446.1"/>
    </source>
</evidence>
<dbReference type="InterPro" id="IPR008978">
    <property type="entry name" value="HSP20-like_chaperone"/>
</dbReference>
<dbReference type="Proteomes" id="UP000885936">
    <property type="component" value="Unassembled WGS sequence"/>
</dbReference>
<dbReference type="Pfam" id="PF00011">
    <property type="entry name" value="HSP20"/>
    <property type="match status" value="1"/>
</dbReference>
<dbReference type="EMBL" id="DQZR01000183">
    <property type="protein sequence ID" value="HDM36446.1"/>
    <property type="molecule type" value="Genomic_DNA"/>
</dbReference>